<dbReference type="Proteomes" id="UP000799754">
    <property type="component" value="Unassembled WGS sequence"/>
</dbReference>
<evidence type="ECO:0000313" key="1">
    <source>
        <dbReference type="EMBL" id="KAF2628018.1"/>
    </source>
</evidence>
<proteinExistence type="predicted"/>
<feature type="non-terminal residue" evidence="1">
    <location>
        <position position="98"/>
    </location>
</feature>
<organism evidence="1 2">
    <name type="scientific">Macroventuria anomochaeta</name>
    <dbReference type="NCBI Taxonomy" id="301207"/>
    <lineage>
        <taxon>Eukaryota</taxon>
        <taxon>Fungi</taxon>
        <taxon>Dikarya</taxon>
        <taxon>Ascomycota</taxon>
        <taxon>Pezizomycotina</taxon>
        <taxon>Dothideomycetes</taxon>
        <taxon>Pleosporomycetidae</taxon>
        <taxon>Pleosporales</taxon>
        <taxon>Pleosporineae</taxon>
        <taxon>Didymellaceae</taxon>
        <taxon>Macroventuria</taxon>
    </lineage>
</organism>
<comment type="caution">
    <text evidence="1">The sequence shown here is derived from an EMBL/GenBank/DDBJ whole genome shotgun (WGS) entry which is preliminary data.</text>
</comment>
<sequence length="98" mass="10684">MPGGRPKKYATASKAAEAKKERNRQQYLRKQIPQPQGPPLIIAYEPILTGDTPRPTPANTGLRISSNNPTPGNNTNHPSHQLAEEHLAWQNPCAVPSA</sequence>
<reference evidence="1" key="1">
    <citation type="journal article" date="2020" name="Stud. Mycol.">
        <title>101 Dothideomycetes genomes: a test case for predicting lifestyles and emergence of pathogens.</title>
        <authorList>
            <person name="Haridas S."/>
            <person name="Albert R."/>
            <person name="Binder M."/>
            <person name="Bloem J."/>
            <person name="Labutti K."/>
            <person name="Salamov A."/>
            <person name="Andreopoulos B."/>
            <person name="Baker S."/>
            <person name="Barry K."/>
            <person name="Bills G."/>
            <person name="Bluhm B."/>
            <person name="Cannon C."/>
            <person name="Castanera R."/>
            <person name="Culley D."/>
            <person name="Daum C."/>
            <person name="Ezra D."/>
            <person name="Gonzalez J."/>
            <person name="Henrissat B."/>
            <person name="Kuo A."/>
            <person name="Liang C."/>
            <person name="Lipzen A."/>
            <person name="Lutzoni F."/>
            <person name="Magnuson J."/>
            <person name="Mondo S."/>
            <person name="Nolan M."/>
            <person name="Ohm R."/>
            <person name="Pangilinan J."/>
            <person name="Park H.-J."/>
            <person name="Ramirez L."/>
            <person name="Alfaro M."/>
            <person name="Sun H."/>
            <person name="Tritt A."/>
            <person name="Yoshinaga Y."/>
            <person name="Zwiers L.-H."/>
            <person name="Turgeon B."/>
            <person name="Goodwin S."/>
            <person name="Spatafora J."/>
            <person name="Crous P."/>
            <person name="Grigoriev I."/>
        </authorList>
    </citation>
    <scope>NUCLEOTIDE SEQUENCE</scope>
    <source>
        <strain evidence="1">CBS 525.71</strain>
    </source>
</reference>
<name>A0ACB6S247_9PLEO</name>
<dbReference type="EMBL" id="MU006714">
    <property type="protein sequence ID" value="KAF2628018.1"/>
    <property type="molecule type" value="Genomic_DNA"/>
</dbReference>
<gene>
    <name evidence="1" type="ORF">BU25DRAFT_457894</name>
</gene>
<accession>A0ACB6S247</accession>
<keyword evidence="2" id="KW-1185">Reference proteome</keyword>
<protein>
    <submittedName>
        <fullName evidence="1">Uncharacterized protein</fullName>
    </submittedName>
</protein>
<evidence type="ECO:0000313" key="2">
    <source>
        <dbReference type="Proteomes" id="UP000799754"/>
    </source>
</evidence>